<evidence type="ECO:0000313" key="2">
    <source>
        <dbReference type="Proteomes" id="UP000829401"/>
    </source>
</evidence>
<dbReference type="RefSeq" id="WP_021296161.1">
    <property type="nucleotide sequence ID" value="NZ_AURB01000124.1"/>
</dbReference>
<dbReference type="STRING" id="1356854.N007_05590"/>
<organism evidence="1 2">
    <name type="scientific">Alicyclobacillus acidoterrestris (strain ATCC 49025 / DSM 3922 / CIP 106132 / NCIMB 13137 / GD3B)</name>
    <dbReference type="NCBI Taxonomy" id="1356854"/>
    <lineage>
        <taxon>Bacteria</taxon>
        <taxon>Bacillati</taxon>
        <taxon>Bacillota</taxon>
        <taxon>Bacilli</taxon>
        <taxon>Bacillales</taxon>
        <taxon>Alicyclobacillaceae</taxon>
        <taxon>Alicyclobacillus</taxon>
    </lineage>
</organism>
<dbReference type="EMBL" id="CP080467">
    <property type="protein sequence ID" value="UNO47964.1"/>
    <property type="molecule type" value="Genomic_DNA"/>
</dbReference>
<gene>
    <name evidence="1" type="ORF">K1I37_14920</name>
</gene>
<dbReference type="Proteomes" id="UP000829401">
    <property type="component" value="Chromosome"/>
</dbReference>
<sequence length="56" mass="6168">MERDALLRILGDLLFALDDADTRYVGYINSLIVETKKAIYLMDTESGAIESGTQTG</sequence>
<proteinExistence type="predicted"/>
<accession>A0A9E7CQJ9</accession>
<accession>T0D890</accession>
<keyword evidence="2" id="KW-1185">Reference proteome</keyword>
<dbReference type="AlphaFoldDB" id="T0D890"/>
<reference evidence="2" key="1">
    <citation type="journal article" date="2022" name="G3 (Bethesda)">
        <title>Unveiling the complete genome sequence of Alicyclobacillus acidoterrestris DSM 3922T, a taint-producing strain.</title>
        <authorList>
            <person name="Leonardo I.C."/>
            <person name="Barreto Crespo M.T."/>
            <person name="Gaspar F.B."/>
        </authorList>
    </citation>
    <scope>NUCLEOTIDE SEQUENCE [LARGE SCALE GENOMIC DNA]</scope>
    <source>
        <strain evidence="2">DSM 3922</strain>
    </source>
</reference>
<evidence type="ECO:0000313" key="1">
    <source>
        <dbReference type="EMBL" id="UNO47964.1"/>
    </source>
</evidence>
<dbReference type="KEGG" id="aaco:K1I37_14920"/>
<name>T0D890_ALIAG</name>
<protein>
    <submittedName>
        <fullName evidence="1">Uncharacterized protein</fullName>
    </submittedName>
</protein>